<evidence type="ECO:0000313" key="5">
    <source>
        <dbReference type="Proteomes" id="UP000242317"/>
    </source>
</evidence>
<dbReference type="InterPro" id="IPR052155">
    <property type="entry name" value="Biofilm_reg_signaling"/>
</dbReference>
<dbReference type="InterPro" id="IPR035965">
    <property type="entry name" value="PAS-like_dom_sf"/>
</dbReference>
<evidence type="ECO:0000313" key="4">
    <source>
        <dbReference type="EMBL" id="SDB84637.1"/>
    </source>
</evidence>
<dbReference type="InterPro" id="IPR001633">
    <property type="entry name" value="EAL_dom"/>
</dbReference>
<dbReference type="Gene3D" id="3.30.70.270">
    <property type="match status" value="1"/>
</dbReference>
<dbReference type="InterPro" id="IPR035919">
    <property type="entry name" value="EAL_sf"/>
</dbReference>
<keyword evidence="1" id="KW-0175">Coiled coil</keyword>
<keyword evidence="5" id="KW-1185">Reference proteome</keyword>
<dbReference type="RefSeq" id="WP_092615009.1">
    <property type="nucleotide sequence ID" value="NZ_FMYK01000001.1"/>
</dbReference>
<dbReference type="PROSITE" id="PS50883">
    <property type="entry name" value="EAL"/>
    <property type="match status" value="1"/>
</dbReference>
<organism evidence="4 5">
    <name type="scientific">Acinetobacter marinus</name>
    <dbReference type="NCBI Taxonomy" id="281375"/>
    <lineage>
        <taxon>Bacteria</taxon>
        <taxon>Pseudomonadati</taxon>
        <taxon>Pseudomonadota</taxon>
        <taxon>Gammaproteobacteria</taxon>
        <taxon>Moraxellales</taxon>
        <taxon>Moraxellaceae</taxon>
        <taxon>Acinetobacter</taxon>
    </lineage>
</organism>
<dbReference type="Gene3D" id="3.30.450.20">
    <property type="entry name" value="PAS domain"/>
    <property type="match status" value="1"/>
</dbReference>
<name>A0A1G6GRJ2_9GAMM</name>
<dbReference type="PANTHER" id="PTHR44757">
    <property type="entry name" value="DIGUANYLATE CYCLASE DGCP"/>
    <property type="match status" value="1"/>
</dbReference>
<dbReference type="Proteomes" id="UP000242317">
    <property type="component" value="Unassembled WGS sequence"/>
</dbReference>
<sequence length="732" mass="81813">MKLLSKDKQSQAQVIRFLMIDSQQNTLNVIQQGLNARFSAHGKLLDDLASFEKMLNLNWDVILYQNAYDFDFDRALEFIESKGKTIPVILLSDDIQNQPNELNKAYQKGIFDIVNPQDLQQLTVSLARATTYSRLVRKELQLTQEIDQLQQQTQNLVETTEYAVATFQEGVHVSANAQYAELFAVNDADSLIGLPLLDILQPQDQQSFKQSYKKLSRGDFSNSSFSILSQNPKAQQKQLNLQFSESNFDDEPALQLVIVTDSNTANITSNDSAFAGLDDVVQLCQQALSSQNASALVMFKINGVDPAQFKTHWNSTTLFFQALQTQLSQLAQKHAAQSTVLRIAEQSFVTVISASSAATLKNALKALAQALPSQITVGSQTFPVQLAVGFQNLSAQHDVSQIEQLLESAYQHHYNPALDMTLSLDSSDERSVDDAPSLSLSTDNSAPLSVSLGESEPAQGLTFEPSDNTSTSTVIDSTNDATLDETEKSLVAQIENNSIALHFQQLYDKEDIDAHVFEVTASFEYEQKNIAFSQFDALKRNPSLAARVDRWILIEASKRLHQFIQKCPKARILVNIHASSLQDATIQALLGKLVNLINSKYAKPLILQFNEADILMNRDRNTQVLKSIQEQGLDVAIAEFGDSIYSVHLLQQLKLAFAKLTQNFSLQLQSDEGMVELQEKIDQFREHDNNIKFLISHLDDMTAFANAWTVDVRYLQGNYYQPKQNEFVNSAS</sequence>
<reference evidence="5" key="1">
    <citation type="submission" date="2016-09" db="EMBL/GenBank/DDBJ databases">
        <authorList>
            <person name="Varghese N."/>
            <person name="Submissions S."/>
        </authorList>
    </citation>
    <scope>NUCLEOTIDE SEQUENCE [LARGE SCALE GENOMIC DNA]</scope>
    <source>
        <strain evidence="5">ANC 3699</strain>
    </source>
</reference>
<dbReference type="EMBL" id="FMYK01000001">
    <property type="protein sequence ID" value="SDB84637.1"/>
    <property type="molecule type" value="Genomic_DNA"/>
</dbReference>
<protein>
    <submittedName>
        <fullName evidence="4">EAL domain, c-di-GMP-specific phosphodiesterase class I (Or its enzymatically inactive variant)</fullName>
    </submittedName>
</protein>
<feature type="region of interest" description="Disordered" evidence="2">
    <location>
        <begin position="425"/>
        <end position="475"/>
    </location>
</feature>
<dbReference type="SUPFAM" id="SSF141868">
    <property type="entry name" value="EAL domain-like"/>
    <property type="match status" value="1"/>
</dbReference>
<evidence type="ECO:0000259" key="3">
    <source>
        <dbReference type="PROSITE" id="PS50883"/>
    </source>
</evidence>
<dbReference type="AlphaFoldDB" id="A0A1G6GRJ2"/>
<feature type="compositionally biased region" description="Polar residues" evidence="2">
    <location>
        <begin position="438"/>
        <end position="448"/>
    </location>
</feature>
<evidence type="ECO:0000256" key="2">
    <source>
        <dbReference type="SAM" id="MobiDB-lite"/>
    </source>
</evidence>
<dbReference type="SMART" id="SM00052">
    <property type="entry name" value="EAL"/>
    <property type="match status" value="1"/>
</dbReference>
<proteinExistence type="predicted"/>
<feature type="coiled-coil region" evidence="1">
    <location>
        <begin position="132"/>
        <end position="159"/>
    </location>
</feature>
<feature type="compositionally biased region" description="Polar residues" evidence="2">
    <location>
        <begin position="465"/>
        <end position="475"/>
    </location>
</feature>
<evidence type="ECO:0000256" key="1">
    <source>
        <dbReference type="SAM" id="Coils"/>
    </source>
</evidence>
<dbReference type="SUPFAM" id="SSF55785">
    <property type="entry name" value="PYP-like sensor domain (PAS domain)"/>
    <property type="match status" value="1"/>
</dbReference>
<gene>
    <name evidence="4" type="ORF">SAMN05421749_101325</name>
</gene>
<accession>A0A1G6GRJ2</accession>
<dbReference type="InterPro" id="IPR043128">
    <property type="entry name" value="Rev_trsase/Diguanyl_cyclase"/>
</dbReference>
<dbReference type="PANTHER" id="PTHR44757:SF2">
    <property type="entry name" value="BIOFILM ARCHITECTURE MAINTENANCE PROTEIN MBAA"/>
    <property type="match status" value="1"/>
</dbReference>
<dbReference type="OrthoDB" id="7052318at2"/>
<feature type="domain" description="EAL" evidence="3">
    <location>
        <begin position="483"/>
        <end position="732"/>
    </location>
</feature>
<dbReference type="Pfam" id="PF00563">
    <property type="entry name" value="EAL"/>
    <property type="match status" value="1"/>
</dbReference>
<dbReference type="Gene3D" id="3.20.20.450">
    <property type="entry name" value="EAL domain"/>
    <property type="match status" value="1"/>
</dbReference>